<name>A0A644YIN3_9ZZZZ</name>
<gene>
    <name evidence="2" type="ORF">SDC9_74878</name>
</gene>
<dbReference type="GO" id="GO:0016020">
    <property type="term" value="C:membrane"/>
    <property type="evidence" value="ECO:0007669"/>
    <property type="project" value="InterPro"/>
</dbReference>
<sequence>MTLQVTIKSGVISSVTIISGAIDQQGNPTEVSKGLTLMDLFEEVQQAKSLDVDLLSGATLTSKTHLKALENALNQALKE</sequence>
<feature type="domain" description="FMN-binding" evidence="1">
    <location>
        <begin position="1"/>
        <end position="76"/>
    </location>
</feature>
<dbReference type="AlphaFoldDB" id="A0A644YIN3"/>
<reference evidence="2" key="1">
    <citation type="submission" date="2019-08" db="EMBL/GenBank/DDBJ databases">
        <authorList>
            <person name="Kucharzyk K."/>
            <person name="Murdoch R.W."/>
            <person name="Higgins S."/>
            <person name="Loffler F."/>
        </authorList>
    </citation>
    <scope>NUCLEOTIDE SEQUENCE</scope>
</reference>
<protein>
    <recommendedName>
        <fullName evidence="1">FMN-binding domain-containing protein</fullName>
    </recommendedName>
</protein>
<dbReference type="GO" id="GO:0010181">
    <property type="term" value="F:FMN binding"/>
    <property type="evidence" value="ECO:0007669"/>
    <property type="project" value="InterPro"/>
</dbReference>
<comment type="caution">
    <text evidence="2">The sequence shown here is derived from an EMBL/GenBank/DDBJ whole genome shotgun (WGS) entry which is preliminary data.</text>
</comment>
<evidence type="ECO:0000259" key="1">
    <source>
        <dbReference type="SMART" id="SM00900"/>
    </source>
</evidence>
<dbReference type="EMBL" id="VSSQ01005231">
    <property type="protein sequence ID" value="MPM28356.1"/>
    <property type="molecule type" value="Genomic_DNA"/>
</dbReference>
<accession>A0A644YIN3</accession>
<proteinExistence type="predicted"/>
<dbReference type="SMART" id="SM00900">
    <property type="entry name" value="FMN_bind"/>
    <property type="match status" value="1"/>
</dbReference>
<organism evidence="2">
    <name type="scientific">bioreactor metagenome</name>
    <dbReference type="NCBI Taxonomy" id="1076179"/>
    <lineage>
        <taxon>unclassified sequences</taxon>
        <taxon>metagenomes</taxon>
        <taxon>ecological metagenomes</taxon>
    </lineage>
</organism>
<evidence type="ECO:0000313" key="2">
    <source>
        <dbReference type="EMBL" id="MPM28356.1"/>
    </source>
</evidence>
<dbReference type="Gene3D" id="3.90.1010.20">
    <property type="match status" value="1"/>
</dbReference>
<dbReference type="Pfam" id="PF04205">
    <property type="entry name" value="FMN_bind"/>
    <property type="match status" value="1"/>
</dbReference>
<dbReference type="InterPro" id="IPR007329">
    <property type="entry name" value="FMN-bd"/>
</dbReference>